<dbReference type="PANTHER" id="PTHR43418">
    <property type="entry name" value="MULTIFUNCTIONAL TRYPTOPHAN BIOSYNTHESIS PROTEIN-RELATED"/>
    <property type="match status" value="1"/>
</dbReference>
<comment type="catalytic activity">
    <reaction evidence="7 8">
        <text>hydrogencarbonate + L-glutamine + 2 ATP + H2O = carbamoyl phosphate + L-glutamate + 2 ADP + phosphate + 2 H(+)</text>
        <dbReference type="Rhea" id="RHEA:18633"/>
        <dbReference type="ChEBI" id="CHEBI:15377"/>
        <dbReference type="ChEBI" id="CHEBI:15378"/>
        <dbReference type="ChEBI" id="CHEBI:17544"/>
        <dbReference type="ChEBI" id="CHEBI:29985"/>
        <dbReference type="ChEBI" id="CHEBI:30616"/>
        <dbReference type="ChEBI" id="CHEBI:43474"/>
        <dbReference type="ChEBI" id="CHEBI:58228"/>
        <dbReference type="ChEBI" id="CHEBI:58359"/>
        <dbReference type="ChEBI" id="CHEBI:456216"/>
        <dbReference type="EC" id="6.3.5.5"/>
    </reaction>
</comment>
<dbReference type="GO" id="GO:0044205">
    <property type="term" value="P:'de novo' UMP biosynthetic process"/>
    <property type="evidence" value="ECO:0007669"/>
    <property type="project" value="UniProtKB-UniRule"/>
</dbReference>
<feature type="active site" description="Nucleophile" evidence="8">
    <location>
        <position position="236"/>
    </location>
</feature>
<comment type="subunit">
    <text evidence="8">Composed of two chains; the small (or glutamine) chain promotes the hydrolysis of glutamine to ammonia, which is used by the large (or ammonia) chain to synthesize carbamoyl phosphate. Tetramer of heterodimers (alpha,beta)4.</text>
</comment>
<evidence type="ECO:0000313" key="11">
    <source>
        <dbReference type="Proteomes" id="UP000231198"/>
    </source>
</evidence>
<comment type="caution">
    <text evidence="8">Lacks conserved residue(s) required for the propagation of feature annotation.</text>
</comment>
<comment type="similarity">
    <text evidence="2 8">Belongs to the CarA family.</text>
</comment>
<gene>
    <name evidence="8" type="primary">carA</name>
    <name evidence="10" type="ORF">COT62_00105</name>
</gene>
<dbReference type="Pfam" id="PF00117">
    <property type="entry name" value="GATase"/>
    <property type="match status" value="1"/>
</dbReference>
<proteinExistence type="inferred from homology"/>
<evidence type="ECO:0000256" key="8">
    <source>
        <dbReference type="HAMAP-Rule" id="MF_01209"/>
    </source>
</evidence>
<dbReference type="GO" id="GO:0006541">
    <property type="term" value="P:glutamine metabolic process"/>
    <property type="evidence" value="ECO:0007669"/>
    <property type="project" value="InterPro"/>
</dbReference>
<comment type="pathway">
    <text evidence="1 8">Amino-acid biosynthesis; L-arginine biosynthesis; carbamoyl phosphate from bicarbonate: step 1/1.</text>
</comment>
<name>A0A2H0WU25_9BACT</name>
<dbReference type="Proteomes" id="UP000231198">
    <property type="component" value="Unassembled WGS sequence"/>
</dbReference>
<organism evidence="10 11">
    <name type="scientific">Candidatus Roizmanbacteria bacterium CG09_land_8_20_14_0_10_41_9</name>
    <dbReference type="NCBI Taxonomy" id="1974850"/>
    <lineage>
        <taxon>Bacteria</taxon>
        <taxon>Candidatus Roizmaniibacteriota</taxon>
    </lineage>
</organism>
<dbReference type="EC" id="6.3.5.5" evidence="8"/>
<feature type="binding site" evidence="8">
    <location>
        <position position="237"/>
    </location>
    <ligand>
        <name>L-glutamine</name>
        <dbReference type="ChEBI" id="CHEBI:58359"/>
    </ligand>
</feature>
<comment type="function">
    <text evidence="8">Small subunit of the glutamine-dependent carbamoyl phosphate synthetase (CPSase). CPSase catalyzes the formation of carbamoyl phosphate from the ammonia moiety of glutamine, carbonate, and phosphate donated by ATP, constituting the first step of 2 biosynthetic pathways, one leading to arginine and/or urea and the other to pyrimidine nucleotides. The small subunit (glutamine amidotransferase) binds and cleaves glutamine to supply the large subunit with the substrate ammonia.</text>
</comment>
<dbReference type="InterPro" id="IPR002474">
    <property type="entry name" value="CarbamoylP_synth_ssu_N"/>
</dbReference>
<dbReference type="EMBL" id="PEZG01000003">
    <property type="protein sequence ID" value="PIS16111.1"/>
    <property type="molecule type" value="Genomic_DNA"/>
</dbReference>
<dbReference type="PROSITE" id="PS51273">
    <property type="entry name" value="GATASE_TYPE_1"/>
    <property type="match status" value="1"/>
</dbReference>
<dbReference type="SUPFAM" id="SSF52021">
    <property type="entry name" value="Carbamoyl phosphate synthetase, small subunit N-terminal domain"/>
    <property type="match status" value="1"/>
</dbReference>
<dbReference type="GO" id="GO:0004088">
    <property type="term" value="F:carbamoyl-phosphate synthase (glutamine-hydrolyzing) activity"/>
    <property type="evidence" value="ECO:0007669"/>
    <property type="project" value="UniProtKB-UniRule"/>
</dbReference>
<evidence type="ECO:0000256" key="4">
    <source>
        <dbReference type="ARBA" id="ARBA00022741"/>
    </source>
</evidence>
<feature type="binding site" evidence="8">
    <location>
        <position position="281"/>
    </location>
    <ligand>
        <name>L-glutamine</name>
        <dbReference type="ChEBI" id="CHEBI:58359"/>
    </ligand>
</feature>
<comment type="pathway">
    <text evidence="8">Pyrimidine metabolism; UMP biosynthesis via de novo pathway; (S)-dihydroorotate from bicarbonate: step 1/3.</text>
</comment>
<evidence type="ECO:0000259" key="9">
    <source>
        <dbReference type="SMART" id="SM01097"/>
    </source>
</evidence>
<evidence type="ECO:0000256" key="7">
    <source>
        <dbReference type="ARBA" id="ARBA00048816"/>
    </source>
</evidence>
<dbReference type="Gene3D" id="3.40.50.880">
    <property type="match status" value="1"/>
</dbReference>
<comment type="caution">
    <text evidence="10">The sequence shown here is derived from an EMBL/GenBank/DDBJ whole genome shotgun (WGS) entry which is preliminary data.</text>
</comment>
<keyword evidence="8" id="KW-0665">Pyrimidine biosynthesis</keyword>
<reference evidence="11" key="1">
    <citation type="submission" date="2017-09" db="EMBL/GenBank/DDBJ databases">
        <title>Depth-based differentiation of microbial function through sediment-hosted aquifers and enrichment of novel symbionts in the deep terrestrial subsurface.</title>
        <authorList>
            <person name="Probst A.J."/>
            <person name="Ladd B."/>
            <person name="Jarett J.K."/>
            <person name="Geller-Mcgrath D.E."/>
            <person name="Sieber C.M.K."/>
            <person name="Emerson J.B."/>
            <person name="Anantharaman K."/>
            <person name="Thomas B.C."/>
            <person name="Malmstrom R."/>
            <person name="Stieglmeier M."/>
            <person name="Klingl A."/>
            <person name="Woyke T."/>
            <person name="Ryan C.M."/>
            <person name="Banfield J.F."/>
        </authorList>
    </citation>
    <scope>NUCLEOTIDE SEQUENCE [LARGE SCALE GENOMIC DNA]</scope>
</reference>
<feature type="binding site" evidence="8">
    <location>
        <position position="210"/>
    </location>
    <ligand>
        <name>L-glutamine</name>
        <dbReference type="ChEBI" id="CHEBI:58359"/>
    </ligand>
</feature>
<dbReference type="GO" id="GO:0005524">
    <property type="term" value="F:ATP binding"/>
    <property type="evidence" value="ECO:0007669"/>
    <property type="project" value="UniProtKB-UniRule"/>
</dbReference>
<keyword evidence="4 8" id="KW-0547">Nucleotide-binding</keyword>
<feature type="domain" description="Carbamoyl-phosphate synthase small subunit N-terminal" evidence="9">
    <location>
        <begin position="2"/>
        <end position="132"/>
    </location>
</feature>
<sequence length="341" mass="37905">MKKAILILNDNVVFRGKGIGAIGSYWGELVFNTGMTGYMEALTDPSYAGQILTFTYPLIGNYGTTSKWSESKKIHPVSIVVSELCEKPVHRENTVPLDTLLKTHHVGGISGIDTRALVKIIRQKGTMPAVLAVYENDYPDLIKQVTRKNIQIINPDGKKTVALIDYGLKNSVVEELIKRELKVIIFPATVCAEEIINYQPNGIILSNGPGDPRASPYIHKAVKKMLEASIPMLGICLGHQFLALATGGKIYKLKFGHRGVNHPVIDLKTKKAYLTSQNHTYAVSEENLSKEWRILFKNLNDQTVEGLAHKKKTILSVQFHPEANPGPRDTSFLFDRFVSLL</sequence>
<dbReference type="CDD" id="cd01744">
    <property type="entry name" value="GATase1_CPSase"/>
    <property type="match status" value="1"/>
</dbReference>
<feature type="active site" evidence="8">
    <location>
        <position position="320"/>
    </location>
</feature>
<dbReference type="InterPro" id="IPR017926">
    <property type="entry name" value="GATASE"/>
</dbReference>
<dbReference type="Gene3D" id="3.50.30.20">
    <property type="entry name" value="Carbamoyl-phosphate synthase small subunit, N-terminal domain"/>
    <property type="match status" value="1"/>
</dbReference>
<dbReference type="PRINTS" id="PR00097">
    <property type="entry name" value="ANTSNTHASEII"/>
</dbReference>
<feature type="binding site" evidence="8">
    <location>
        <position position="240"/>
    </location>
    <ligand>
        <name>L-glutamine</name>
        <dbReference type="ChEBI" id="CHEBI:58359"/>
    </ligand>
</feature>
<comment type="catalytic activity">
    <reaction evidence="8">
        <text>L-glutamine + H2O = L-glutamate + NH4(+)</text>
        <dbReference type="Rhea" id="RHEA:15889"/>
        <dbReference type="ChEBI" id="CHEBI:15377"/>
        <dbReference type="ChEBI" id="CHEBI:28938"/>
        <dbReference type="ChEBI" id="CHEBI:29985"/>
        <dbReference type="ChEBI" id="CHEBI:58359"/>
    </reaction>
</comment>
<accession>A0A2H0WU25</accession>
<feature type="active site" evidence="8">
    <location>
        <position position="322"/>
    </location>
</feature>
<dbReference type="NCBIfam" id="NF009475">
    <property type="entry name" value="PRK12838.1"/>
    <property type="match status" value="1"/>
</dbReference>
<dbReference type="InterPro" id="IPR029062">
    <property type="entry name" value="Class_I_gatase-like"/>
</dbReference>
<dbReference type="SUPFAM" id="SSF52317">
    <property type="entry name" value="Class I glutamine amidotransferase-like"/>
    <property type="match status" value="1"/>
</dbReference>
<dbReference type="UniPathway" id="UPA00068">
    <property type="reaction ID" value="UER00171"/>
</dbReference>
<keyword evidence="8" id="KW-0028">Amino-acid biosynthesis</keyword>
<dbReference type="GO" id="GO:0006526">
    <property type="term" value="P:L-arginine biosynthetic process"/>
    <property type="evidence" value="ECO:0007669"/>
    <property type="project" value="UniProtKB-UniRule"/>
</dbReference>
<dbReference type="AlphaFoldDB" id="A0A2H0WU25"/>
<dbReference type="InterPro" id="IPR006274">
    <property type="entry name" value="CarbamoylP_synth_ssu"/>
</dbReference>
<dbReference type="GO" id="GO:0006207">
    <property type="term" value="P:'de novo' pyrimidine nucleobase biosynthetic process"/>
    <property type="evidence" value="ECO:0007669"/>
    <property type="project" value="InterPro"/>
</dbReference>
<feature type="region of interest" description="CPSase" evidence="8">
    <location>
        <begin position="1"/>
        <end position="158"/>
    </location>
</feature>
<dbReference type="SMART" id="SM01097">
    <property type="entry name" value="CPSase_sm_chain"/>
    <property type="match status" value="1"/>
</dbReference>
<evidence type="ECO:0000256" key="3">
    <source>
        <dbReference type="ARBA" id="ARBA00022598"/>
    </source>
</evidence>
<keyword evidence="8" id="KW-0055">Arginine biosynthesis</keyword>
<evidence type="ECO:0000313" key="10">
    <source>
        <dbReference type="EMBL" id="PIS16111.1"/>
    </source>
</evidence>
<feature type="binding site" evidence="8">
    <location>
        <position position="278"/>
    </location>
    <ligand>
        <name>L-glutamine</name>
        <dbReference type="ChEBI" id="CHEBI:58359"/>
    </ligand>
</feature>
<feature type="binding site" evidence="8">
    <location>
        <position position="208"/>
    </location>
    <ligand>
        <name>L-glutamine</name>
        <dbReference type="ChEBI" id="CHEBI:58359"/>
    </ligand>
</feature>
<dbReference type="UniPathway" id="UPA00070">
    <property type="reaction ID" value="UER00115"/>
</dbReference>
<keyword evidence="6 8" id="KW-0315">Glutamine amidotransferase</keyword>
<dbReference type="Pfam" id="PF00988">
    <property type="entry name" value="CPSase_sm_chain"/>
    <property type="match status" value="1"/>
</dbReference>
<dbReference type="PRINTS" id="PR00096">
    <property type="entry name" value="GATASE"/>
</dbReference>
<keyword evidence="3 8" id="KW-0436">Ligase</keyword>
<dbReference type="PANTHER" id="PTHR43418:SF7">
    <property type="entry name" value="CARBAMOYL-PHOSPHATE SYNTHASE SMALL CHAIN"/>
    <property type="match status" value="1"/>
</dbReference>
<feature type="binding site" evidence="8">
    <location>
        <position position="46"/>
    </location>
    <ligand>
        <name>L-glutamine</name>
        <dbReference type="ChEBI" id="CHEBI:58359"/>
    </ligand>
</feature>
<evidence type="ECO:0000256" key="6">
    <source>
        <dbReference type="ARBA" id="ARBA00022962"/>
    </source>
</evidence>
<dbReference type="PRINTS" id="PR00099">
    <property type="entry name" value="CPSGATASE"/>
</dbReference>
<dbReference type="InterPro" id="IPR036480">
    <property type="entry name" value="CarbP_synth_ssu_N_sf"/>
</dbReference>
<evidence type="ECO:0000256" key="5">
    <source>
        <dbReference type="ARBA" id="ARBA00022840"/>
    </source>
</evidence>
<dbReference type="InterPro" id="IPR035686">
    <property type="entry name" value="CPSase_GATase1"/>
</dbReference>
<protein>
    <recommendedName>
        <fullName evidence="8">Carbamoyl phosphate synthase small chain</fullName>
        <ecNumber evidence="8">6.3.5.5</ecNumber>
    </recommendedName>
    <alternativeName>
        <fullName evidence="8">Carbamoyl phosphate synthetase glutamine chain</fullName>
    </alternativeName>
</protein>
<dbReference type="NCBIfam" id="TIGR01368">
    <property type="entry name" value="CPSaseIIsmall"/>
    <property type="match status" value="1"/>
</dbReference>
<evidence type="ECO:0000256" key="1">
    <source>
        <dbReference type="ARBA" id="ARBA00005077"/>
    </source>
</evidence>
<keyword evidence="5 8" id="KW-0067">ATP-binding</keyword>
<dbReference type="HAMAP" id="MF_01209">
    <property type="entry name" value="CPSase_S_chain"/>
    <property type="match status" value="1"/>
</dbReference>
<evidence type="ECO:0000256" key="2">
    <source>
        <dbReference type="ARBA" id="ARBA00007800"/>
    </source>
</evidence>
<dbReference type="GO" id="GO:0004359">
    <property type="term" value="F:glutaminase activity"/>
    <property type="evidence" value="ECO:0007669"/>
    <property type="project" value="RHEA"/>
</dbReference>
<dbReference type="InterPro" id="IPR050472">
    <property type="entry name" value="Anth_synth/Amidotransfase"/>
</dbReference>